<dbReference type="Proteomes" id="UP000095281">
    <property type="component" value="Unplaced"/>
</dbReference>
<name>A0A1I8BYT7_MELHA</name>
<feature type="region of interest" description="Disordered" evidence="1">
    <location>
        <begin position="21"/>
        <end position="41"/>
    </location>
</feature>
<evidence type="ECO:0000256" key="1">
    <source>
        <dbReference type="SAM" id="MobiDB-lite"/>
    </source>
</evidence>
<dbReference type="WBParaSite" id="MhA1_Contig809.frz3.gene22">
    <property type="protein sequence ID" value="MhA1_Contig809.frz3.gene22"/>
    <property type="gene ID" value="MhA1_Contig809.frz3.gene22"/>
</dbReference>
<protein>
    <submittedName>
        <fullName evidence="3">Uncharacterized protein</fullName>
    </submittedName>
</protein>
<evidence type="ECO:0000313" key="3">
    <source>
        <dbReference type="WBParaSite" id="MhA1_Contig809.frz3.gene22"/>
    </source>
</evidence>
<keyword evidence="2" id="KW-1185">Reference proteome</keyword>
<proteinExistence type="predicted"/>
<organism evidence="2 3">
    <name type="scientific">Meloidogyne hapla</name>
    <name type="common">Root-knot nematode worm</name>
    <dbReference type="NCBI Taxonomy" id="6305"/>
    <lineage>
        <taxon>Eukaryota</taxon>
        <taxon>Metazoa</taxon>
        <taxon>Ecdysozoa</taxon>
        <taxon>Nematoda</taxon>
        <taxon>Chromadorea</taxon>
        <taxon>Rhabditida</taxon>
        <taxon>Tylenchina</taxon>
        <taxon>Tylenchomorpha</taxon>
        <taxon>Tylenchoidea</taxon>
        <taxon>Meloidogynidae</taxon>
        <taxon>Meloidogyninae</taxon>
        <taxon>Meloidogyne</taxon>
    </lineage>
</organism>
<evidence type="ECO:0000313" key="2">
    <source>
        <dbReference type="Proteomes" id="UP000095281"/>
    </source>
</evidence>
<accession>A0A1I8BYT7</accession>
<sequence>MPKVSLRLIHLLRRYRSATSSLSSSCPYSTSDVAGSTESSSSYYSNLFSYWRSAYDRLYRKPGDSISAIKKRFIEHKMQVFIFRLIFIENPIEMKK</sequence>
<dbReference type="AlphaFoldDB" id="A0A1I8BYT7"/>
<reference evidence="3" key="1">
    <citation type="submission" date="2016-11" db="UniProtKB">
        <authorList>
            <consortium name="WormBaseParasite"/>
        </authorList>
    </citation>
    <scope>IDENTIFICATION</scope>
</reference>